<proteinExistence type="predicted"/>
<name>A0AA40AX38_9PEZI</name>
<reference evidence="1" key="1">
    <citation type="submission" date="2023-06" db="EMBL/GenBank/DDBJ databases">
        <title>Genome-scale phylogeny and comparative genomics of the fungal order Sordariales.</title>
        <authorList>
            <consortium name="Lawrence Berkeley National Laboratory"/>
            <person name="Hensen N."/>
            <person name="Bonometti L."/>
            <person name="Westerberg I."/>
            <person name="Brannstrom I.O."/>
            <person name="Guillou S."/>
            <person name="Cros-Aarteil S."/>
            <person name="Calhoun S."/>
            <person name="Haridas S."/>
            <person name="Kuo A."/>
            <person name="Mondo S."/>
            <person name="Pangilinan J."/>
            <person name="Riley R."/>
            <person name="LaButti K."/>
            <person name="Andreopoulos B."/>
            <person name="Lipzen A."/>
            <person name="Chen C."/>
            <person name="Yanf M."/>
            <person name="Daum C."/>
            <person name="Ng V."/>
            <person name="Clum A."/>
            <person name="Steindorff A."/>
            <person name="Ohm R."/>
            <person name="Martin F."/>
            <person name="Silar P."/>
            <person name="Natvig D."/>
            <person name="Lalanne C."/>
            <person name="Gautier V."/>
            <person name="Ament-velasquez S.L."/>
            <person name="Kruys A."/>
            <person name="Hutchinson M.I."/>
            <person name="Powell A.J."/>
            <person name="Barry K."/>
            <person name="Miller A.N."/>
            <person name="Grigoriev I.V."/>
            <person name="Debuchy R."/>
            <person name="Gladieux P."/>
            <person name="Thoren M.H."/>
            <person name="Johannesson H."/>
        </authorList>
    </citation>
    <scope>NUCLEOTIDE SEQUENCE</scope>
    <source>
        <strain evidence="1">SMH2392-1A</strain>
    </source>
</reference>
<evidence type="ECO:0000313" key="1">
    <source>
        <dbReference type="EMBL" id="KAK0723614.1"/>
    </source>
</evidence>
<keyword evidence="2" id="KW-1185">Reference proteome</keyword>
<dbReference type="AlphaFoldDB" id="A0AA40AX38"/>
<dbReference type="Proteomes" id="UP001172101">
    <property type="component" value="Unassembled WGS sequence"/>
</dbReference>
<protein>
    <submittedName>
        <fullName evidence="1">Uncharacterized protein</fullName>
    </submittedName>
</protein>
<accession>A0AA40AX38</accession>
<comment type="caution">
    <text evidence="1">The sequence shown here is derived from an EMBL/GenBank/DDBJ whole genome shotgun (WGS) entry which is preliminary data.</text>
</comment>
<dbReference type="GeneID" id="85319373"/>
<dbReference type="RefSeq" id="XP_060299538.1">
    <property type="nucleotide sequence ID" value="XM_060436103.1"/>
</dbReference>
<evidence type="ECO:0000313" key="2">
    <source>
        <dbReference type="Proteomes" id="UP001172101"/>
    </source>
</evidence>
<organism evidence="1 2">
    <name type="scientific">Lasiosphaeria miniovina</name>
    <dbReference type="NCBI Taxonomy" id="1954250"/>
    <lineage>
        <taxon>Eukaryota</taxon>
        <taxon>Fungi</taxon>
        <taxon>Dikarya</taxon>
        <taxon>Ascomycota</taxon>
        <taxon>Pezizomycotina</taxon>
        <taxon>Sordariomycetes</taxon>
        <taxon>Sordariomycetidae</taxon>
        <taxon>Sordariales</taxon>
        <taxon>Lasiosphaeriaceae</taxon>
        <taxon>Lasiosphaeria</taxon>
    </lineage>
</organism>
<sequence>MANTYEITILNESGAAQSYLLFAAAPVVTGTNLDVFSSVFIASPTIVTSPSGSSSTTFTITRQFYAICGTSVQNLRFGVKVATSYYDAVTLGSVDINTGKTTRGTTELLTTEPGVHFVNPAPAADAPVGAYTINTDSTFGVPDPNNTFTGLGGLNMNGKVVPMATFLAAPLTTYSIKPVFKYYITAGTYSPGEIINPSSMGITYLVDFTKRVTNSITLVHDSHGGY</sequence>
<feature type="non-terminal residue" evidence="1">
    <location>
        <position position="1"/>
    </location>
</feature>
<gene>
    <name evidence="1" type="ORF">B0T26DRAFT_622758</name>
</gene>
<dbReference type="EMBL" id="JAUIRO010000003">
    <property type="protein sequence ID" value="KAK0723614.1"/>
    <property type="molecule type" value="Genomic_DNA"/>
</dbReference>